<keyword evidence="1" id="KW-1133">Transmembrane helix</keyword>
<keyword evidence="4" id="KW-1185">Reference proteome</keyword>
<keyword evidence="2" id="KW-0732">Signal</keyword>
<sequence length="149" mass="15604">MARFSTFVWAISTSLFLFAQQFVLSSPSPYSSVVTRQSSGIDPAIVPVQCKNQCNTFVQATQECTSDSCFCTDAFVAATALCLNCVVSISEGGLSADSAQGVVDELVFNCTVDGHPVKSANVQPNQGERIAAGLASALMIALGSLLLQL</sequence>
<evidence type="ECO:0000313" key="4">
    <source>
        <dbReference type="Proteomes" id="UP000308652"/>
    </source>
</evidence>
<dbReference type="EMBL" id="ML213601">
    <property type="protein sequence ID" value="TFK38851.1"/>
    <property type="molecule type" value="Genomic_DNA"/>
</dbReference>
<evidence type="ECO:0000256" key="2">
    <source>
        <dbReference type="SAM" id="SignalP"/>
    </source>
</evidence>
<proteinExistence type="predicted"/>
<dbReference type="OrthoDB" id="2564568at2759"/>
<feature type="chain" id="PRO_5022774552" description="Extracellular membrane protein CFEM domain-containing protein" evidence="2">
    <location>
        <begin position="26"/>
        <end position="149"/>
    </location>
</feature>
<dbReference type="AlphaFoldDB" id="A0A5C3MCH6"/>
<reference evidence="3 4" key="1">
    <citation type="journal article" date="2019" name="Nat. Ecol. Evol.">
        <title>Megaphylogeny resolves global patterns of mushroom evolution.</title>
        <authorList>
            <person name="Varga T."/>
            <person name="Krizsan K."/>
            <person name="Foldi C."/>
            <person name="Dima B."/>
            <person name="Sanchez-Garcia M."/>
            <person name="Sanchez-Ramirez S."/>
            <person name="Szollosi G.J."/>
            <person name="Szarkandi J.G."/>
            <person name="Papp V."/>
            <person name="Albert L."/>
            <person name="Andreopoulos W."/>
            <person name="Angelini C."/>
            <person name="Antonin V."/>
            <person name="Barry K.W."/>
            <person name="Bougher N.L."/>
            <person name="Buchanan P."/>
            <person name="Buyck B."/>
            <person name="Bense V."/>
            <person name="Catcheside P."/>
            <person name="Chovatia M."/>
            <person name="Cooper J."/>
            <person name="Damon W."/>
            <person name="Desjardin D."/>
            <person name="Finy P."/>
            <person name="Geml J."/>
            <person name="Haridas S."/>
            <person name="Hughes K."/>
            <person name="Justo A."/>
            <person name="Karasinski D."/>
            <person name="Kautmanova I."/>
            <person name="Kiss B."/>
            <person name="Kocsube S."/>
            <person name="Kotiranta H."/>
            <person name="LaButti K.M."/>
            <person name="Lechner B.E."/>
            <person name="Liimatainen K."/>
            <person name="Lipzen A."/>
            <person name="Lukacs Z."/>
            <person name="Mihaltcheva S."/>
            <person name="Morgado L.N."/>
            <person name="Niskanen T."/>
            <person name="Noordeloos M.E."/>
            <person name="Ohm R.A."/>
            <person name="Ortiz-Santana B."/>
            <person name="Ovrebo C."/>
            <person name="Racz N."/>
            <person name="Riley R."/>
            <person name="Savchenko A."/>
            <person name="Shiryaev A."/>
            <person name="Soop K."/>
            <person name="Spirin V."/>
            <person name="Szebenyi C."/>
            <person name="Tomsovsky M."/>
            <person name="Tulloss R.E."/>
            <person name="Uehling J."/>
            <person name="Grigoriev I.V."/>
            <person name="Vagvolgyi C."/>
            <person name="Papp T."/>
            <person name="Martin F.M."/>
            <person name="Miettinen O."/>
            <person name="Hibbett D.S."/>
            <person name="Nagy L.G."/>
        </authorList>
    </citation>
    <scope>NUCLEOTIDE SEQUENCE [LARGE SCALE GENOMIC DNA]</scope>
    <source>
        <strain evidence="3 4">CBS 166.37</strain>
    </source>
</reference>
<evidence type="ECO:0000313" key="3">
    <source>
        <dbReference type="EMBL" id="TFK38851.1"/>
    </source>
</evidence>
<evidence type="ECO:0000256" key="1">
    <source>
        <dbReference type="SAM" id="Phobius"/>
    </source>
</evidence>
<name>A0A5C3MCH6_9AGAR</name>
<accession>A0A5C3MCH6</accession>
<protein>
    <recommendedName>
        <fullName evidence="5">Extracellular membrane protein CFEM domain-containing protein</fullName>
    </recommendedName>
</protein>
<organism evidence="3 4">
    <name type="scientific">Crucibulum laeve</name>
    <dbReference type="NCBI Taxonomy" id="68775"/>
    <lineage>
        <taxon>Eukaryota</taxon>
        <taxon>Fungi</taxon>
        <taxon>Dikarya</taxon>
        <taxon>Basidiomycota</taxon>
        <taxon>Agaricomycotina</taxon>
        <taxon>Agaricomycetes</taxon>
        <taxon>Agaricomycetidae</taxon>
        <taxon>Agaricales</taxon>
        <taxon>Agaricineae</taxon>
        <taxon>Nidulariaceae</taxon>
        <taxon>Crucibulum</taxon>
    </lineage>
</organism>
<evidence type="ECO:0008006" key="5">
    <source>
        <dbReference type="Google" id="ProtNLM"/>
    </source>
</evidence>
<keyword evidence="1" id="KW-0812">Transmembrane</keyword>
<gene>
    <name evidence="3" type="ORF">BDQ12DRAFT_682603</name>
</gene>
<keyword evidence="1" id="KW-0472">Membrane</keyword>
<feature type="transmembrane region" description="Helical" evidence="1">
    <location>
        <begin position="130"/>
        <end position="147"/>
    </location>
</feature>
<dbReference type="Proteomes" id="UP000308652">
    <property type="component" value="Unassembled WGS sequence"/>
</dbReference>
<feature type="signal peptide" evidence="2">
    <location>
        <begin position="1"/>
        <end position="25"/>
    </location>
</feature>